<dbReference type="EMBL" id="JAUKUA010000005">
    <property type="protein sequence ID" value="KAK0711605.1"/>
    <property type="molecule type" value="Genomic_DNA"/>
</dbReference>
<protein>
    <submittedName>
        <fullName evidence="3">Uncharacterized protein</fullName>
    </submittedName>
</protein>
<name>A0AA40DQA8_9PEZI</name>
<keyword evidence="2" id="KW-1133">Transmembrane helix</keyword>
<evidence type="ECO:0000313" key="3">
    <source>
        <dbReference type="EMBL" id="KAK0711605.1"/>
    </source>
</evidence>
<dbReference type="AlphaFoldDB" id="A0AA40DQA8"/>
<feature type="transmembrane region" description="Helical" evidence="2">
    <location>
        <begin position="111"/>
        <end position="129"/>
    </location>
</feature>
<feature type="region of interest" description="Disordered" evidence="1">
    <location>
        <begin position="457"/>
        <end position="480"/>
    </location>
</feature>
<reference evidence="3" key="1">
    <citation type="submission" date="2023-06" db="EMBL/GenBank/DDBJ databases">
        <title>Genome-scale phylogeny and comparative genomics of the fungal order Sordariales.</title>
        <authorList>
            <consortium name="Lawrence Berkeley National Laboratory"/>
            <person name="Hensen N."/>
            <person name="Bonometti L."/>
            <person name="Westerberg I."/>
            <person name="Brannstrom I.O."/>
            <person name="Guillou S."/>
            <person name="Cros-Aarteil S."/>
            <person name="Calhoun S."/>
            <person name="Haridas S."/>
            <person name="Kuo A."/>
            <person name="Mondo S."/>
            <person name="Pangilinan J."/>
            <person name="Riley R."/>
            <person name="Labutti K."/>
            <person name="Andreopoulos B."/>
            <person name="Lipzen A."/>
            <person name="Chen C."/>
            <person name="Yanf M."/>
            <person name="Daum C."/>
            <person name="Ng V."/>
            <person name="Clum A."/>
            <person name="Steindorff A."/>
            <person name="Ohm R."/>
            <person name="Martin F."/>
            <person name="Silar P."/>
            <person name="Natvig D."/>
            <person name="Lalanne C."/>
            <person name="Gautier V."/>
            <person name="Ament-Velasquez S.L."/>
            <person name="Kruys A."/>
            <person name="Hutchinson M.I."/>
            <person name="Powell A.J."/>
            <person name="Barry K."/>
            <person name="Miller A.N."/>
            <person name="Grigoriev I.V."/>
            <person name="Debuchy R."/>
            <person name="Gladieux P."/>
            <person name="Thoren M.H."/>
            <person name="Johannesson H."/>
        </authorList>
    </citation>
    <scope>NUCLEOTIDE SEQUENCE</scope>
    <source>
        <strain evidence="3">SMH4607-1</strain>
    </source>
</reference>
<organism evidence="3 4">
    <name type="scientific">Lasiosphaeris hirsuta</name>
    <dbReference type="NCBI Taxonomy" id="260670"/>
    <lineage>
        <taxon>Eukaryota</taxon>
        <taxon>Fungi</taxon>
        <taxon>Dikarya</taxon>
        <taxon>Ascomycota</taxon>
        <taxon>Pezizomycotina</taxon>
        <taxon>Sordariomycetes</taxon>
        <taxon>Sordariomycetidae</taxon>
        <taxon>Sordariales</taxon>
        <taxon>Lasiosphaeriaceae</taxon>
        <taxon>Lasiosphaeris</taxon>
    </lineage>
</organism>
<dbReference type="PANTHER" id="PTHR42032:SF1">
    <property type="entry name" value="YALI0E30679P"/>
    <property type="match status" value="1"/>
</dbReference>
<evidence type="ECO:0000313" key="4">
    <source>
        <dbReference type="Proteomes" id="UP001172102"/>
    </source>
</evidence>
<feature type="region of interest" description="Disordered" evidence="1">
    <location>
        <begin position="158"/>
        <end position="197"/>
    </location>
</feature>
<accession>A0AA40DQA8</accession>
<feature type="transmembrane region" description="Helical" evidence="2">
    <location>
        <begin position="250"/>
        <end position="269"/>
    </location>
</feature>
<keyword evidence="4" id="KW-1185">Reference proteome</keyword>
<gene>
    <name evidence="3" type="ORF">B0H67DRAFT_494088</name>
</gene>
<feature type="transmembrane region" description="Helical" evidence="2">
    <location>
        <begin position="89"/>
        <end position="105"/>
    </location>
</feature>
<proteinExistence type="predicted"/>
<sequence length="480" mass="53490">MSVSTGSAASRASGLRPLRGAATVDDAAYEARWRPSSDNFSSPKMSEDHQRRTSTFSDFSLAEARRGLQGDIFNPSGVNLQTHEKKRSWLPLVFAILPPMAGILHNNGSAIMTDLLLLCLAAVFLNWSVRQPWIWYHAAQEVRVQEEMVVEMALEDESDAEGGMGLSMDKSRDQDDAPEEQQEAPRASTSRTSRFENGEKARQALTELYLHEISALLMCFTAPAVGAYLLHAIRSQLSRPSGGLVSNFNLTIYLMAAEITPLSQLIYLVQARTLHLQRIVHSNPHREELANTSQIHSLERRLDSLEKRISTNPQNGHSDPAQPPRHQTNEVTLVRDVRNAIQPELDALNRAVRRYEKKATVLASRTDARLGALDARIDDAVSLAAAAAKMGAATSSGRSFRWQYWIWALAGGVMERVVWAVEGVLWAAVIPLRAPIWVVMIPLRMLVGGRKKVENGRYHREDGRSRGQVRTGSVPRRVRR</sequence>
<comment type="caution">
    <text evidence="3">The sequence shown here is derived from an EMBL/GenBank/DDBJ whole genome shotgun (WGS) entry which is preliminary data.</text>
</comment>
<dbReference type="PANTHER" id="PTHR42032">
    <property type="entry name" value="YALI0E30679P"/>
    <property type="match status" value="1"/>
</dbReference>
<feature type="transmembrane region" description="Helical" evidence="2">
    <location>
        <begin position="208"/>
        <end position="230"/>
    </location>
</feature>
<keyword evidence="2" id="KW-0472">Membrane</keyword>
<evidence type="ECO:0000256" key="2">
    <source>
        <dbReference type="SAM" id="Phobius"/>
    </source>
</evidence>
<evidence type="ECO:0000256" key="1">
    <source>
        <dbReference type="SAM" id="MobiDB-lite"/>
    </source>
</evidence>
<keyword evidence="2" id="KW-0812">Transmembrane</keyword>
<dbReference type="Proteomes" id="UP001172102">
    <property type="component" value="Unassembled WGS sequence"/>
</dbReference>